<dbReference type="AlphaFoldDB" id="B9SQJ4"/>
<sequence length="62" mass="7044">MVRPPNVLPWKNGSYIWKAITRVWSKLIEGVKWDVGNEAAIRIVSNLLLEETVCRYVSETGG</sequence>
<keyword evidence="2" id="KW-1185">Reference proteome</keyword>
<protein>
    <submittedName>
        <fullName evidence="1">Uncharacterized protein</fullName>
    </submittedName>
</protein>
<evidence type="ECO:0000313" key="1">
    <source>
        <dbReference type="EMBL" id="EEF34101.1"/>
    </source>
</evidence>
<organism evidence="1 2">
    <name type="scientific">Ricinus communis</name>
    <name type="common">Castor bean</name>
    <dbReference type="NCBI Taxonomy" id="3988"/>
    <lineage>
        <taxon>Eukaryota</taxon>
        <taxon>Viridiplantae</taxon>
        <taxon>Streptophyta</taxon>
        <taxon>Embryophyta</taxon>
        <taxon>Tracheophyta</taxon>
        <taxon>Spermatophyta</taxon>
        <taxon>Magnoliopsida</taxon>
        <taxon>eudicotyledons</taxon>
        <taxon>Gunneridae</taxon>
        <taxon>Pentapetalae</taxon>
        <taxon>rosids</taxon>
        <taxon>fabids</taxon>
        <taxon>Malpighiales</taxon>
        <taxon>Euphorbiaceae</taxon>
        <taxon>Acalyphoideae</taxon>
        <taxon>Acalypheae</taxon>
        <taxon>Ricinus</taxon>
    </lineage>
</organism>
<gene>
    <name evidence="1" type="ORF">RCOM_0738820</name>
</gene>
<dbReference type="EMBL" id="EQ974087">
    <property type="protein sequence ID" value="EEF34101.1"/>
    <property type="molecule type" value="Genomic_DNA"/>
</dbReference>
<reference evidence="2" key="1">
    <citation type="journal article" date="2010" name="Nat. Biotechnol.">
        <title>Draft genome sequence of the oilseed species Ricinus communis.</title>
        <authorList>
            <person name="Chan A.P."/>
            <person name="Crabtree J."/>
            <person name="Zhao Q."/>
            <person name="Lorenzi H."/>
            <person name="Orvis J."/>
            <person name="Puiu D."/>
            <person name="Melake-Berhan A."/>
            <person name="Jones K.M."/>
            <person name="Redman J."/>
            <person name="Chen G."/>
            <person name="Cahoon E.B."/>
            <person name="Gedil M."/>
            <person name="Stanke M."/>
            <person name="Haas B.J."/>
            <person name="Wortman J.R."/>
            <person name="Fraser-Liggett C.M."/>
            <person name="Ravel J."/>
            <person name="Rabinowicz P.D."/>
        </authorList>
    </citation>
    <scope>NUCLEOTIDE SEQUENCE [LARGE SCALE GENOMIC DNA]</scope>
    <source>
        <strain evidence="2">cv. Hale</strain>
    </source>
</reference>
<name>B9SQJ4_RICCO</name>
<dbReference type="InParanoid" id="B9SQJ4"/>
<proteinExistence type="predicted"/>
<dbReference type="Proteomes" id="UP000008311">
    <property type="component" value="Unassembled WGS sequence"/>
</dbReference>
<evidence type="ECO:0000313" key="2">
    <source>
        <dbReference type="Proteomes" id="UP000008311"/>
    </source>
</evidence>
<accession>B9SQJ4</accession>